<comment type="caution">
    <text evidence="8">The sequence shown here is derived from an EMBL/GenBank/DDBJ whole genome shotgun (WGS) entry which is preliminary data.</text>
</comment>
<keyword evidence="3" id="KW-0812">Transmembrane</keyword>
<feature type="chain" id="PRO_5016162486" evidence="6">
    <location>
        <begin position="28"/>
        <end position="185"/>
    </location>
</feature>
<evidence type="ECO:0000313" key="9">
    <source>
        <dbReference type="Proteomes" id="UP000249066"/>
    </source>
</evidence>
<dbReference type="SMART" id="SM00014">
    <property type="entry name" value="acidPPc"/>
    <property type="match status" value="1"/>
</dbReference>
<comment type="similarity">
    <text evidence="2">Belongs to the PA-phosphatase related phosphoesterase family.</text>
</comment>
<keyword evidence="4" id="KW-1133">Transmembrane helix</keyword>
<dbReference type="InterPro" id="IPR000326">
    <property type="entry name" value="PAP2/HPO"/>
</dbReference>
<keyword evidence="5" id="KW-0472">Membrane</keyword>
<evidence type="ECO:0000259" key="7">
    <source>
        <dbReference type="SMART" id="SM00014"/>
    </source>
</evidence>
<dbReference type="PANTHER" id="PTHR10165:SF103">
    <property type="entry name" value="PHOSPHOLIPID PHOSPHATASE HOMOLOG 1.2 HOMOLOG"/>
    <property type="match status" value="1"/>
</dbReference>
<evidence type="ECO:0000256" key="2">
    <source>
        <dbReference type="ARBA" id="ARBA00008816"/>
    </source>
</evidence>
<name>A0A2W5CAZ8_9SPHN</name>
<evidence type="ECO:0000256" key="5">
    <source>
        <dbReference type="ARBA" id="ARBA00023136"/>
    </source>
</evidence>
<sequence length="185" mass="19377">MGFHMRLTPIAAALCLAGASLSTPAAARNEKAWDDASTVSRDALVVVALGLPAIKGDWAGDLQAGGSILAAGLASYGLKEAFPEWRPDHSDRKSFPSGHTSVAFAAAASLQNRYGWQVGIPAQIVAAFTGFSRVQARKHHWYDVVAGAAIGETAGFLITSKRNASVRVLPWGDTKGAGVTLGMRF</sequence>
<dbReference type="Gene3D" id="1.20.144.10">
    <property type="entry name" value="Phosphatidic acid phosphatase type 2/haloperoxidase"/>
    <property type="match status" value="1"/>
</dbReference>
<evidence type="ECO:0000256" key="4">
    <source>
        <dbReference type="ARBA" id="ARBA00022989"/>
    </source>
</evidence>
<evidence type="ECO:0000313" key="8">
    <source>
        <dbReference type="EMBL" id="PZO92231.1"/>
    </source>
</evidence>
<evidence type="ECO:0000256" key="1">
    <source>
        <dbReference type="ARBA" id="ARBA00004141"/>
    </source>
</evidence>
<feature type="domain" description="Phosphatidic acid phosphatase type 2/haloperoxidase" evidence="7">
    <location>
        <begin position="59"/>
        <end position="159"/>
    </location>
</feature>
<dbReference type="GO" id="GO:0046839">
    <property type="term" value="P:phospholipid dephosphorylation"/>
    <property type="evidence" value="ECO:0007669"/>
    <property type="project" value="TreeGrafter"/>
</dbReference>
<dbReference type="GO" id="GO:0007165">
    <property type="term" value="P:signal transduction"/>
    <property type="evidence" value="ECO:0007669"/>
    <property type="project" value="TreeGrafter"/>
</dbReference>
<evidence type="ECO:0000256" key="3">
    <source>
        <dbReference type="ARBA" id="ARBA00022692"/>
    </source>
</evidence>
<dbReference type="SUPFAM" id="SSF48317">
    <property type="entry name" value="Acid phosphatase/Vanadium-dependent haloperoxidase"/>
    <property type="match status" value="1"/>
</dbReference>
<evidence type="ECO:0000256" key="6">
    <source>
        <dbReference type="SAM" id="SignalP"/>
    </source>
</evidence>
<accession>A0A2W5CAZ8</accession>
<dbReference type="InterPro" id="IPR043216">
    <property type="entry name" value="PAP-like"/>
</dbReference>
<protein>
    <submittedName>
        <fullName evidence="8">Phosphatase PAP2 family protein</fullName>
    </submittedName>
</protein>
<dbReference type="Proteomes" id="UP000249066">
    <property type="component" value="Unassembled WGS sequence"/>
</dbReference>
<dbReference type="PANTHER" id="PTHR10165">
    <property type="entry name" value="LIPID PHOSPHATE PHOSPHATASE"/>
    <property type="match status" value="1"/>
</dbReference>
<dbReference type="EMBL" id="QFNN01000001">
    <property type="protein sequence ID" value="PZO92231.1"/>
    <property type="molecule type" value="Genomic_DNA"/>
</dbReference>
<dbReference type="GO" id="GO:0005886">
    <property type="term" value="C:plasma membrane"/>
    <property type="evidence" value="ECO:0007669"/>
    <property type="project" value="TreeGrafter"/>
</dbReference>
<keyword evidence="6" id="KW-0732">Signal</keyword>
<feature type="signal peptide" evidence="6">
    <location>
        <begin position="1"/>
        <end position="27"/>
    </location>
</feature>
<comment type="subcellular location">
    <subcellularLocation>
        <location evidence="1">Membrane</location>
        <topology evidence="1">Multi-pass membrane protein</topology>
    </subcellularLocation>
</comment>
<dbReference type="GO" id="GO:0008195">
    <property type="term" value="F:phosphatidate phosphatase activity"/>
    <property type="evidence" value="ECO:0007669"/>
    <property type="project" value="TreeGrafter"/>
</dbReference>
<dbReference type="AlphaFoldDB" id="A0A2W5CAZ8"/>
<dbReference type="InterPro" id="IPR036938">
    <property type="entry name" value="PAP2/HPO_sf"/>
</dbReference>
<dbReference type="Pfam" id="PF01569">
    <property type="entry name" value="PAP2"/>
    <property type="match status" value="1"/>
</dbReference>
<gene>
    <name evidence="8" type="ORF">DI623_00260</name>
</gene>
<proteinExistence type="inferred from homology"/>
<organism evidence="8 9">
    <name type="scientific">Sphingomonas sanxanigenens</name>
    <dbReference type="NCBI Taxonomy" id="397260"/>
    <lineage>
        <taxon>Bacteria</taxon>
        <taxon>Pseudomonadati</taxon>
        <taxon>Pseudomonadota</taxon>
        <taxon>Alphaproteobacteria</taxon>
        <taxon>Sphingomonadales</taxon>
        <taxon>Sphingomonadaceae</taxon>
        <taxon>Sphingomonas</taxon>
    </lineage>
</organism>
<reference evidence="8 9" key="1">
    <citation type="submission" date="2017-08" db="EMBL/GenBank/DDBJ databases">
        <title>Infants hospitalized years apart are colonized by the same room-sourced microbial strains.</title>
        <authorList>
            <person name="Brooks B."/>
            <person name="Olm M.R."/>
            <person name="Firek B.A."/>
            <person name="Baker R."/>
            <person name="Thomas B.C."/>
            <person name="Morowitz M.J."/>
            <person name="Banfield J.F."/>
        </authorList>
    </citation>
    <scope>NUCLEOTIDE SEQUENCE [LARGE SCALE GENOMIC DNA]</scope>
    <source>
        <strain evidence="8">S2_018_000_R2_101</strain>
    </source>
</reference>
<dbReference type="CDD" id="cd03394">
    <property type="entry name" value="PAP2_like_5"/>
    <property type="match status" value="1"/>
</dbReference>
<dbReference type="GO" id="GO:0006644">
    <property type="term" value="P:phospholipid metabolic process"/>
    <property type="evidence" value="ECO:0007669"/>
    <property type="project" value="InterPro"/>
</dbReference>